<proteinExistence type="predicted"/>
<evidence type="ECO:0000313" key="2">
    <source>
        <dbReference type="Proteomes" id="UP000187203"/>
    </source>
</evidence>
<organism evidence="1 2">
    <name type="scientific">Corchorus olitorius</name>
    <dbReference type="NCBI Taxonomy" id="93759"/>
    <lineage>
        <taxon>Eukaryota</taxon>
        <taxon>Viridiplantae</taxon>
        <taxon>Streptophyta</taxon>
        <taxon>Embryophyta</taxon>
        <taxon>Tracheophyta</taxon>
        <taxon>Spermatophyta</taxon>
        <taxon>Magnoliopsida</taxon>
        <taxon>eudicotyledons</taxon>
        <taxon>Gunneridae</taxon>
        <taxon>Pentapetalae</taxon>
        <taxon>rosids</taxon>
        <taxon>malvids</taxon>
        <taxon>Malvales</taxon>
        <taxon>Malvaceae</taxon>
        <taxon>Grewioideae</taxon>
        <taxon>Apeibeae</taxon>
        <taxon>Corchorus</taxon>
    </lineage>
</organism>
<dbReference type="Proteomes" id="UP000187203">
    <property type="component" value="Unassembled WGS sequence"/>
</dbReference>
<name>A0A1R3K450_9ROSI</name>
<evidence type="ECO:0000313" key="1">
    <source>
        <dbReference type="EMBL" id="OMP01865.1"/>
    </source>
</evidence>
<sequence>MASPGLEPETFICCVKKPKPVSLKQEDRKKMVKVKVIFT</sequence>
<accession>A0A1R3K450</accession>
<dbReference type="AlphaFoldDB" id="A0A1R3K450"/>
<gene>
    <name evidence="1" type="ORF">COLO4_11565</name>
</gene>
<reference evidence="2" key="1">
    <citation type="submission" date="2013-09" db="EMBL/GenBank/DDBJ databases">
        <title>Corchorus olitorius genome sequencing.</title>
        <authorList>
            <person name="Alam M."/>
            <person name="Haque M.S."/>
            <person name="Islam M.S."/>
            <person name="Emdad E.M."/>
            <person name="Islam M.M."/>
            <person name="Ahmed B."/>
            <person name="Halim A."/>
            <person name="Hossen Q.M.M."/>
            <person name="Hossain M.Z."/>
            <person name="Ahmed R."/>
            <person name="Khan M.M."/>
            <person name="Islam R."/>
            <person name="Rashid M.M."/>
            <person name="Khan S.A."/>
            <person name="Rahman M.S."/>
            <person name="Alam M."/>
            <person name="Yahiya A.S."/>
            <person name="Khan M.S."/>
            <person name="Azam M.S."/>
            <person name="Haque T."/>
            <person name="Lashkar M.Z.H."/>
            <person name="Akhand A.I."/>
            <person name="Morshed G."/>
            <person name="Roy S."/>
            <person name="Uddin K.S."/>
            <person name="Rabeya T."/>
            <person name="Hossain A.S."/>
            <person name="Chowdhury A."/>
            <person name="Snigdha A.R."/>
            <person name="Mortoza M.S."/>
            <person name="Matin S.A."/>
            <person name="Hoque S.M.E."/>
            <person name="Islam M.K."/>
            <person name="Roy D.K."/>
            <person name="Haider R."/>
            <person name="Moosa M.M."/>
            <person name="Elias S.M."/>
            <person name="Hasan A.M."/>
            <person name="Jahan S."/>
            <person name="Shafiuddin M."/>
            <person name="Mahmood N."/>
            <person name="Shommy N.S."/>
        </authorList>
    </citation>
    <scope>NUCLEOTIDE SEQUENCE [LARGE SCALE GENOMIC DNA]</scope>
    <source>
        <strain evidence="2">cv. O-4</strain>
    </source>
</reference>
<dbReference type="EMBL" id="AWUE01014712">
    <property type="protein sequence ID" value="OMP01865.1"/>
    <property type="molecule type" value="Genomic_DNA"/>
</dbReference>
<protein>
    <submittedName>
        <fullName evidence="1">Uncharacterized protein</fullName>
    </submittedName>
</protein>
<keyword evidence="2" id="KW-1185">Reference proteome</keyword>
<comment type="caution">
    <text evidence="1">The sequence shown here is derived from an EMBL/GenBank/DDBJ whole genome shotgun (WGS) entry which is preliminary data.</text>
</comment>